<dbReference type="AlphaFoldDB" id="X1F7E4"/>
<accession>X1F7E4</accession>
<dbReference type="EMBL" id="BARU01003594">
    <property type="protein sequence ID" value="GAH25324.1"/>
    <property type="molecule type" value="Genomic_DNA"/>
</dbReference>
<reference evidence="1" key="1">
    <citation type="journal article" date="2014" name="Front. Microbiol.">
        <title>High frequency of phylogenetically diverse reductive dehalogenase-homologous genes in deep subseafloor sedimentary metagenomes.</title>
        <authorList>
            <person name="Kawai M."/>
            <person name="Futagami T."/>
            <person name="Toyoda A."/>
            <person name="Takaki Y."/>
            <person name="Nishi S."/>
            <person name="Hori S."/>
            <person name="Arai W."/>
            <person name="Tsubouchi T."/>
            <person name="Morono Y."/>
            <person name="Uchiyama I."/>
            <person name="Ito T."/>
            <person name="Fujiyama A."/>
            <person name="Inagaki F."/>
            <person name="Takami H."/>
        </authorList>
    </citation>
    <scope>NUCLEOTIDE SEQUENCE</scope>
    <source>
        <strain evidence="1">Expedition CK06-06</strain>
    </source>
</reference>
<sequence>GPFAADKKQFEKWAKILDELAEKTGMEYLKPCELMKTGGFASMRK</sequence>
<proteinExistence type="predicted"/>
<organism evidence="1">
    <name type="scientific">marine sediment metagenome</name>
    <dbReference type="NCBI Taxonomy" id="412755"/>
    <lineage>
        <taxon>unclassified sequences</taxon>
        <taxon>metagenomes</taxon>
        <taxon>ecological metagenomes</taxon>
    </lineage>
</organism>
<feature type="non-terminal residue" evidence="1">
    <location>
        <position position="1"/>
    </location>
</feature>
<evidence type="ECO:0000313" key="1">
    <source>
        <dbReference type="EMBL" id="GAH25324.1"/>
    </source>
</evidence>
<name>X1F7E4_9ZZZZ</name>
<gene>
    <name evidence="1" type="ORF">S03H2_07689</name>
</gene>
<protein>
    <submittedName>
        <fullName evidence="1">Uncharacterized protein</fullName>
    </submittedName>
</protein>
<comment type="caution">
    <text evidence="1">The sequence shown here is derived from an EMBL/GenBank/DDBJ whole genome shotgun (WGS) entry which is preliminary data.</text>
</comment>